<evidence type="ECO:0000256" key="4">
    <source>
        <dbReference type="ARBA" id="ARBA00022475"/>
    </source>
</evidence>
<dbReference type="PRINTS" id="PR00758">
    <property type="entry name" value="ARSENICPUMP"/>
</dbReference>
<dbReference type="EMBL" id="JAAXOS010000008">
    <property type="protein sequence ID" value="NKY28114.1"/>
    <property type="molecule type" value="Genomic_DNA"/>
</dbReference>
<evidence type="ECO:0000313" key="11">
    <source>
        <dbReference type="Proteomes" id="UP000540698"/>
    </source>
</evidence>
<comment type="caution">
    <text evidence="10">The sequence shown here is derived from an EMBL/GenBank/DDBJ whole genome shotgun (WGS) entry which is preliminary data.</text>
</comment>
<dbReference type="GO" id="GO:0005886">
    <property type="term" value="C:plasma membrane"/>
    <property type="evidence" value="ECO:0007669"/>
    <property type="project" value="UniProtKB-SubCell"/>
</dbReference>
<feature type="transmembrane region" description="Helical" evidence="8">
    <location>
        <begin position="52"/>
        <end position="71"/>
    </location>
</feature>
<feature type="transmembrane region" description="Helical" evidence="8">
    <location>
        <begin position="279"/>
        <end position="299"/>
    </location>
</feature>
<organism evidence="10 11">
    <name type="scientific">Nocardia gamkensis</name>
    <dbReference type="NCBI Taxonomy" id="352869"/>
    <lineage>
        <taxon>Bacteria</taxon>
        <taxon>Bacillati</taxon>
        <taxon>Actinomycetota</taxon>
        <taxon>Actinomycetes</taxon>
        <taxon>Mycobacteriales</taxon>
        <taxon>Nocardiaceae</taxon>
        <taxon>Nocardia</taxon>
    </lineage>
</organism>
<accession>A0A7X6L5K9</accession>
<feature type="transmembrane region" description="Helical" evidence="8">
    <location>
        <begin position="251"/>
        <end position="267"/>
    </location>
</feature>
<dbReference type="AlphaFoldDB" id="A0A7X6L5K9"/>
<evidence type="ECO:0000256" key="7">
    <source>
        <dbReference type="ARBA" id="ARBA00023136"/>
    </source>
</evidence>
<dbReference type="RefSeq" id="WP_062966904.1">
    <property type="nucleotide sequence ID" value="NZ_JAAXOS010000008.1"/>
</dbReference>
<dbReference type="GO" id="GO:0015105">
    <property type="term" value="F:arsenite transmembrane transporter activity"/>
    <property type="evidence" value="ECO:0007669"/>
    <property type="project" value="InterPro"/>
</dbReference>
<feature type="transmembrane region" description="Helical" evidence="8">
    <location>
        <begin position="224"/>
        <end position="245"/>
    </location>
</feature>
<protein>
    <submittedName>
        <fullName evidence="10">ArsB/NhaD family transporter</fullName>
    </submittedName>
</protein>
<sequence>MTVVAVVVFVAAYLLIATERVHKTAAALGGAAVVLGLGVVSSEVAFYSRETGIDWDVIFLLLGMMIIVGVLRQTGVFEYTAIWAAKRAKGSPLRVMILLVLITAVASAFLDNVTTILLIAPVTLLVCDRLDINPTPFLIAEVLASNIGGAATLIGDPPNIIIGSRAGLTFNDFLVHMTPIVAIELLVFTLILPRLFRGSFDVDPARAADVMSLDEREAIRDRGLLVKCGVVLAVVFTGFVGHSAFHIEPSVVALLGAGVLVIVSGLPQQDYLSAVEWETLLFFAGLFVMVGALVETGVIEQLAKLATEATGGDALIAVMLTLVVSALLSGVIDNIPYVATMSPLVADLAAGIDHPAIDSGALWWSLALGADFGGNLTAVGASANVVMLGIARRADAPISFWEFTRKGIIVTAITIAVAAPYLWLRYFVLA</sequence>
<evidence type="ECO:0000313" key="10">
    <source>
        <dbReference type="EMBL" id="NKY28114.1"/>
    </source>
</evidence>
<keyword evidence="4" id="KW-1003">Cell membrane</keyword>
<evidence type="ECO:0000256" key="5">
    <source>
        <dbReference type="ARBA" id="ARBA00022692"/>
    </source>
</evidence>
<feature type="transmembrane region" description="Helical" evidence="8">
    <location>
        <begin position="403"/>
        <end position="424"/>
    </location>
</feature>
<comment type="subcellular location">
    <subcellularLocation>
        <location evidence="1">Cell membrane</location>
        <topology evidence="1">Multi-pass membrane protein</topology>
    </subcellularLocation>
</comment>
<gene>
    <name evidence="10" type="ORF">HGB38_18055</name>
</gene>
<evidence type="ECO:0000256" key="8">
    <source>
        <dbReference type="SAM" id="Phobius"/>
    </source>
</evidence>
<dbReference type="InterPro" id="IPR004680">
    <property type="entry name" value="Cit_transptr-like_dom"/>
</dbReference>
<evidence type="ECO:0000256" key="2">
    <source>
        <dbReference type="ARBA" id="ARBA00009843"/>
    </source>
</evidence>
<proteinExistence type="inferred from homology"/>
<feature type="transmembrane region" description="Helical" evidence="8">
    <location>
        <begin position="92"/>
        <end position="110"/>
    </location>
</feature>
<evidence type="ECO:0000256" key="3">
    <source>
        <dbReference type="ARBA" id="ARBA00022448"/>
    </source>
</evidence>
<keyword evidence="5 8" id="KW-0812">Transmembrane</keyword>
<evidence type="ECO:0000256" key="1">
    <source>
        <dbReference type="ARBA" id="ARBA00004651"/>
    </source>
</evidence>
<feature type="domain" description="Citrate transporter-like" evidence="9">
    <location>
        <begin position="13"/>
        <end position="369"/>
    </location>
</feature>
<dbReference type="Pfam" id="PF03600">
    <property type="entry name" value="CitMHS"/>
    <property type="match status" value="1"/>
</dbReference>
<reference evidence="10 11" key="1">
    <citation type="submission" date="2020-04" db="EMBL/GenBank/DDBJ databases">
        <title>MicrobeNet Type strains.</title>
        <authorList>
            <person name="Nicholson A.C."/>
        </authorList>
    </citation>
    <scope>NUCLEOTIDE SEQUENCE [LARGE SCALE GENOMIC DNA]</scope>
    <source>
        <strain evidence="10 11">DSM 44956</strain>
    </source>
</reference>
<evidence type="ECO:0000256" key="6">
    <source>
        <dbReference type="ARBA" id="ARBA00022989"/>
    </source>
</evidence>
<dbReference type="CDD" id="cd01116">
    <property type="entry name" value="P_permease"/>
    <property type="match status" value="1"/>
</dbReference>
<feature type="transmembrane region" description="Helical" evidence="8">
    <location>
        <begin position="173"/>
        <end position="192"/>
    </location>
</feature>
<keyword evidence="11" id="KW-1185">Reference proteome</keyword>
<name>A0A7X6L5K9_9NOCA</name>
<dbReference type="Proteomes" id="UP000540698">
    <property type="component" value="Unassembled WGS sequence"/>
</dbReference>
<dbReference type="PANTHER" id="PTHR43568:SF1">
    <property type="entry name" value="P PROTEIN"/>
    <property type="match status" value="1"/>
</dbReference>
<dbReference type="InterPro" id="IPR000802">
    <property type="entry name" value="Arsenical_pump_ArsB"/>
</dbReference>
<evidence type="ECO:0000259" key="9">
    <source>
        <dbReference type="Pfam" id="PF03600"/>
    </source>
</evidence>
<keyword evidence="6 8" id="KW-1133">Transmembrane helix</keyword>
<dbReference type="InterPro" id="IPR051475">
    <property type="entry name" value="Diverse_Ion_Transporter"/>
</dbReference>
<keyword evidence="7 8" id="KW-0472">Membrane</keyword>
<comment type="similarity">
    <text evidence="2">Belongs to the CitM (TC 2.A.11) transporter family.</text>
</comment>
<keyword evidence="3" id="KW-0813">Transport</keyword>
<feature type="transmembrane region" description="Helical" evidence="8">
    <location>
        <begin position="314"/>
        <end position="332"/>
    </location>
</feature>
<dbReference type="PANTHER" id="PTHR43568">
    <property type="entry name" value="P PROTEIN"/>
    <property type="match status" value="1"/>
</dbReference>